<feature type="compositionally biased region" description="Low complexity" evidence="1">
    <location>
        <begin position="26"/>
        <end position="35"/>
    </location>
</feature>
<sequence length="308" mass="33144">MSASTPTTTTSSAAKSPPPPRPPSTAAPSRPISATRTPNPNPSQPLHPNPHQGMLYSMGAPTRAFPIKTPTAASAAAGSQLPDPHRVIANQSAHRGFGRGNPAEAVTVIPTGPVRSYGSNMNPPAAAAAQNTQQHVVRALLTVAQPPPPPPPQRTHFSLPAGGFPAKNAAPFVPQPQVVQIPNASSTPDNNSYKELRDDTVEVIHDRNVNLGKSNLIKDAAEVPLYGLCRSWLRNGVNLEFQDVVSVEHLSEKELLQGHIKRAKRVRARLRENRLRRIERYKQRLALLLPPSVDQSRADLDSGSQSPH</sequence>
<comment type="caution">
    <text evidence="2">The sequence shown here is derived from an EMBL/GenBank/DDBJ whole genome shotgun (WGS) entry which is preliminary data.</text>
</comment>
<proteinExistence type="predicted"/>
<dbReference type="PANTHER" id="PTHR37173">
    <property type="entry name" value="HYDROXYPROLINE-RICH GLYCOPROTEIN FAMILY PROTEIN"/>
    <property type="match status" value="1"/>
</dbReference>
<reference evidence="2" key="1">
    <citation type="journal article" date="2023" name="Nat. Commun.">
        <title>Diploid and tetraploid genomes of Acorus and the evolution of monocots.</title>
        <authorList>
            <person name="Ma L."/>
            <person name="Liu K.W."/>
            <person name="Li Z."/>
            <person name="Hsiao Y.Y."/>
            <person name="Qi Y."/>
            <person name="Fu T."/>
            <person name="Tang G.D."/>
            <person name="Zhang D."/>
            <person name="Sun W.H."/>
            <person name="Liu D.K."/>
            <person name="Li Y."/>
            <person name="Chen G.Z."/>
            <person name="Liu X.D."/>
            <person name="Liao X.Y."/>
            <person name="Jiang Y.T."/>
            <person name="Yu X."/>
            <person name="Hao Y."/>
            <person name="Huang J."/>
            <person name="Zhao X.W."/>
            <person name="Ke S."/>
            <person name="Chen Y.Y."/>
            <person name="Wu W.L."/>
            <person name="Hsu J.L."/>
            <person name="Lin Y.F."/>
            <person name="Huang M.D."/>
            <person name="Li C.Y."/>
            <person name="Huang L."/>
            <person name="Wang Z.W."/>
            <person name="Zhao X."/>
            <person name="Zhong W.Y."/>
            <person name="Peng D.H."/>
            <person name="Ahmad S."/>
            <person name="Lan S."/>
            <person name="Zhang J.S."/>
            <person name="Tsai W.C."/>
            <person name="Van de Peer Y."/>
            <person name="Liu Z.J."/>
        </authorList>
    </citation>
    <scope>NUCLEOTIDE SEQUENCE</scope>
    <source>
        <strain evidence="2">CP</strain>
    </source>
</reference>
<reference evidence="2" key="2">
    <citation type="submission" date="2023-06" db="EMBL/GenBank/DDBJ databases">
        <authorList>
            <person name="Ma L."/>
            <person name="Liu K.-W."/>
            <person name="Li Z."/>
            <person name="Hsiao Y.-Y."/>
            <person name="Qi Y."/>
            <person name="Fu T."/>
            <person name="Tang G."/>
            <person name="Zhang D."/>
            <person name="Sun W.-H."/>
            <person name="Liu D.-K."/>
            <person name="Li Y."/>
            <person name="Chen G.-Z."/>
            <person name="Liu X.-D."/>
            <person name="Liao X.-Y."/>
            <person name="Jiang Y.-T."/>
            <person name="Yu X."/>
            <person name="Hao Y."/>
            <person name="Huang J."/>
            <person name="Zhao X.-W."/>
            <person name="Ke S."/>
            <person name="Chen Y.-Y."/>
            <person name="Wu W.-L."/>
            <person name="Hsu J.-L."/>
            <person name="Lin Y.-F."/>
            <person name="Huang M.-D."/>
            <person name="Li C.-Y."/>
            <person name="Huang L."/>
            <person name="Wang Z.-W."/>
            <person name="Zhao X."/>
            <person name="Zhong W.-Y."/>
            <person name="Peng D.-H."/>
            <person name="Ahmad S."/>
            <person name="Lan S."/>
            <person name="Zhang J.-S."/>
            <person name="Tsai W.-C."/>
            <person name="Van De Peer Y."/>
            <person name="Liu Z.-J."/>
        </authorList>
    </citation>
    <scope>NUCLEOTIDE SEQUENCE</scope>
    <source>
        <strain evidence="2">CP</strain>
        <tissue evidence="2">Leaves</tissue>
    </source>
</reference>
<feature type="compositionally biased region" description="Pro residues" evidence="1">
    <location>
        <begin position="39"/>
        <end position="48"/>
    </location>
</feature>
<dbReference type="AlphaFoldDB" id="A0AAV9E6T7"/>
<gene>
    <name evidence="2" type="ORF">QJS10_CPA09g00314</name>
</gene>
<dbReference type="PANTHER" id="PTHR37173:SF1">
    <property type="entry name" value="PROLINE-RICH FAMILY PROTEIN"/>
    <property type="match status" value="1"/>
</dbReference>
<keyword evidence="3" id="KW-1185">Reference proteome</keyword>
<organism evidence="2 3">
    <name type="scientific">Acorus calamus</name>
    <name type="common">Sweet flag</name>
    <dbReference type="NCBI Taxonomy" id="4465"/>
    <lineage>
        <taxon>Eukaryota</taxon>
        <taxon>Viridiplantae</taxon>
        <taxon>Streptophyta</taxon>
        <taxon>Embryophyta</taxon>
        <taxon>Tracheophyta</taxon>
        <taxon>Spermatophyta</taxon>
        <taxon>Magnoliopsida</taxon>
        <taxon>Liliopsida</taxon>
        <taxon>Acoraceae</taxon>
        <taxon>Acorus</taxon>
    </lineage>
</organism>
<feature type="region of interest" description="Disordered" evidence="1">
    <location>
        <begin position="1"/>
        <end position="80"/>
    </location>
</feature>
<dbReference type="EMBL" id="JAUJYO010000009">
    <property type="protein sequence ID" value="KAK1309102.1"/>
    <property type="molecule type" value="Genomic_DNA"/>
</dbReference>
<evidence type="ECO:0000256" key="1">
    <source>
        <dbReference type="SAM" id="MobiDB-lite"/>
    </source>
</evidence>
<feature type="compositionally biased region" description="Low complexity" evidence="1">
    <location>
        <begin position="1"/>
        <end position="15"/>
    </location>
</feature>
<evidence type="ECO:0000313" key="3">
    <source>
        <dbReference type="Proteomes" id="UP001180020"/>
    </source>
</evidence>
<feature type="compositionally biased region" description="Pro residues" evidence="1">
    <location>
        <begin position="16"/>
        <end position="25"/>
    </location>
</feature>
<accession>A0AAV9E6T7</accession>
<evidence type="ECO:0000313" key="2">
    <source>
        <dbReference type="EMBL" id="KAK1309102.1"/>
    </source>
</evidence>
<protein>
    <submittedName>
        <fullName evidence="2">Uncharacterized protein</fullName>
    </submittedName>
</protein>
<dbReference type="Proteomes" id="UP001180020">
    <property type="component" value="Unassembled WGS sequence"/>
</dbReference>
<name>A0AAV9E6T7_ACOCL</name>